<evidence type="ECO:0000313" key="20">
    <source>
        <dbReference type="Proteomes" id="UP001179952"/>
    </source>
</evidence>
<feature type="site" description="Transition state stabilizer" evidence="15">
    <location>
        <position position="67"/>
    </location>
</feature>
<dbReference type="FunFam" id="1.10.420.10:FF:000001">
    <property type="entry name" value="Peroxidase"/>
    <property type="match status" value="1"/>
</dbReference>
<evidence type="ECO:0000256" key="12">
    <source>
        <dbReference type="PIRSR" id="PIRSR600823-1"/>
    </source>
</evidence>
<keyword evidence="11 17" id="KW-0376">Hydrogen peroxide</keyword>
<keyword evidence="3 17" id="KW-0575">Peroxidase</keyword>
<feature type="signal peptide" evidence="17">
    <location>
        <begin position="1"/>
        <end position="30"/>
    </location>
</feature>
<dbReference type="GO" id="GO:0140825">
    <property type="term" value="F:lactoperoxidase activity"/>
    <property type="evidence" value="ECO:0007669"/>
    <property type="project" value="UniProtKB-EC"/>
</dbReference>
<feature type="disulfide bond" evidence="16">
    <location>
        <begin position="40"/>
        <end position="120"/>
    </location>
</feature>
<evidence type="ECO:0000256" key="8">
    <source>
        <dbReference type="ARBA" id="ARBA00023004"/>
    </source>
</evidence>
<keyword evidence="20" id="KW-1185">Reference proteome</keyword>
<proteinExistence type="inferred from homology"/>
<dbReference type="PANTHER" id="PTHR31388">
    <property type="entry name" value="PEROXIDASE 72-RELATED"/>
    <property type="match status" value="1"/>
</dbReference>
<feature type="active site" description="Proton acceptor" evidence="12">
    <location>
        <position position="71"/>
    </location>
</feature>
<dbReference type="InterPro" id="IPR000823">
    <property type="entry name" value="Peroxidase_pln"/>
</dbReference>
<dbReference type="PROSITE" id="PS50873">
    <property type="entry name" value="PEROXIDASE_4"/>
    <property type="match status" value="1"/>
</dbReference>
<dbReference type="PROSITE" id="PS00436">
    <property type="entry name" value="PEROXIDASE_2"/>
    <property type="match status" value="1"/>
</dbReference>
<feature type="chain" id="PRO_5043108391" description="Peroxidase" evidence="17">
    <location>
        <begin position="31"/>
        <end position="316"/>
    </location>
</feature>
<evidence type="ECO:0000256" key="3">
    <source>
        <dbReference type="ARBA" id="ARBA00022559"/>
    </source>
</evidence>
<comment type="similarity">
    <text evidence="17">Belongs to the peroxidase family. Classical plant (class III) peroxidase subfamily.</text>
</comment>
<feature type="binding site" description="axial binding residue" evidence="14">
    <location>
        <position position="192"/>
    </location>
    <ligand>
        <name>heme b</name>
        <dbReference type="ChEBI" id="CHEBI:60344"/>
    </ligand>
    <ligandPart>
        <name>Fe</name>
        <dbReference type="ChEBI" id="CHEBI:18248"/>
    </ligandPart>
</feature>
<feature type="domain" description="Plant heme peroxidase family profile" evidence="18">
    <location>
        <begin position="30"/>
        <end position="316"/>
    </location>
</feature>
<feature type="binding site" evidence="14">
    <location>
        <position position="244"/>
    </location>
    <ligand>
        <name>Ca(2+)</name>
        <dbReference type="ChEBI" id="CHEBI:29108"/>
        <label>2</label>
    </ligand>
</feature>
<evidence type="ECO:0000259" key="18">
    <source>
        <dbReference type="PROSITE" id="PS50873"/>
    </source>
</evidence>
<keyword evidence="9 16" id="KW-1015">Disulfide bond</keyword>
<reference evidence="19" key="2">
    <citation type="submission" date="2023-06" db="EMBL/GenBank/DDBJ databases">
        <authorList>
            <person name="Ma L."/>
            <person name="Liu K.-W."/>
            <person name="Li Z."/>
            <person name="Hsiao Y.-Y."/>
            <person name="Qi Y."/>
            <person name="Fu T."/>
            <person name="Tang G."/>
            <person name="Zhang D."/>
            <person name="Sun W.-H."/>
            <person name="Liu D.-K."/>
            <person name="Li Y."/>
            <person name="Chen G.-Z."/>
            <person name="Liu X.-D."/>
            <person name="Liao X.-Y."/>
            <person name="Jiang Y.-T."/>
            <person name="Yu X."/>
            <person name="Hao Y."/>
            <person name="Huang J."/>
            <person name="Zhao X.-W."/>
            <person name="Ke S."/>
            <person name="Chen Y.-Y."/>
            <person name="Wu W.-L."/>
            <person name="Hsu J.-L."/>
            <person name="Lin Y.-F."/>
            <person name="Huang M.-D."/>
            <person name="Li C.-Y."/>
            <person name="Huang L."/>
            <person name="Wang Z.-W."/>
            <person name="Zhao X."/>
            <person name="Zhong W.-Y."/>
            <person name="Peng D.-H."/>
            <person name="Ahmad S."/>
            <person name="Lan S."/>
            <person name="Zhang J.-S."/>
            <person name="Tsai W.-C."/>
            <person name="Van De Peer Y."/>
            <person name="Liu Z.-J."/>
        </authorList>
    </citation>
    <scope>NUCLEOTIDE SEQUENCE</scope>
    <source>
        <strain evidence="19">SCP</strain>
        <tissue evidence="19">Leaves</tissue>
    </source>
</reference>
<feature type="disulfide bond" evidence="16">
    <location>
        <begin position="127"/>
        <end position="312"/>
    </location>
</feature>
<evidence type="ECO:0000256" key="7">
    <source>
        <dbReference type="ARBA" id="ARBA00023002"/>
    </source>
</evidence>
<dbReference type="InterPro" id="IPR019793">
    <property type="entry name" value="Peroxidases_heam-ligand_BS"/>
</dbReference>
<dbReference type="Pfam" id="PF00141">
    <property type="entry name" value="peroxidase"/>
    <property type="match status" value="1"/>
</dbReference>
<evidence type="ECO:0000256" key="6">
    <source>
        <dbReference type="ARBA" id="ARBA00022837"/>
    </source>
</evidence>
<dbReference type="GO" id="GO:0042744">
    <property type="term" value="P:hydrogen peroxide catabolic process"/>
    <property type="evidence" value="ECO:0007669"/>
    <property type="project" value="UniProtKB-KW"/>
</dbReference>
<dbReference type="GO" id="GO:0006979">
    <property type="term" value="P:response to oxidative stress"/>
    <property type="evidence" value="ECO:0007669"/>
    <property type="project" value="UniProtKB-UniRule"/>
</dbReference>
<evidence type="ECO:0000256" key="1">
    <source>
        <dbReference type="ARBA" id="ARBA00000189"/>
    </source>
</evidence>
<comment type="caution">
    <text evidence="19">The sequence shown here is derived from an EMBL/GenBank/DDBJ whole genome shotgun (WGS) entry which is preliminary data.</text>
</comment>
<protein>
    <recommendedName>
        <fullName evidence="17">Peroxidase</fullName>
        <ecNumber evidence="17">1.11.1.7</ecNumber>
    </recommendedName>
</protein>
<evidence type="ECO:0000256" key="14">
    <source>
        <dbReference type="PIRSR" id="PIRSR600823-3"/>
    </source>
</evidence>
<dbReference type="AlphaFoldDB" id="A0AAV9ANB8"/>
<dbReference type="InterPro" id="IPR002016">
    <property type="entry name" value="Haem_peroxidase"/>
</dbReference>
<feature type="binding site" evidence="13">
    <location>
        <position position="162"/>
    </location>
    <ligand>
        <name>substrate</name>
    </ligand>
</feature>
<dbReference type="InterPro" id="IPR033905">
    <property type="entry name" value="Secretory_peroxidase"/>
</dbReference>
<comment type="subcellular location">
    <subcellularLocation>
        <location evidence="17">Secreted</location>
    </subcellularLocation>
</comment>
<keyword evidence="8 14" id="KW-0408">Iron</keyword>
<evidence type="ECO:0000256" key="17">
    <source>
        <dbReference type="RuleBase" id="RU362060"/>
    </source>
</evidence>
<comment type="cofactor">
    <cofactor evidence="14 17">
        <name>Ca(2+)</name>
        <dbReference type="ChEBI" id="CHEBI:29108"/>
    </cofactor>
    <text evidence="14 17">Binds 2 calcium ions per subunit.</text>
</comment>
<organism evidence="19 20">
    <name type="scientific">Acorus gramineus</name>
    <name type="common">Dwarf sweet flag</name>
    <dbReference type="NCBI Taxonomy" id="55184"/>
    <lineage>
        <taxon>Eukaryota</taxon>
        <taxon>Viridiplantae</taxon>
        <taxon>Streptophyta</taxon>
        <taxon>Embryophyta</taxon>
        <taxon>Tracheophyta</taxon>
        <taxon>Spermatophyta</taxon>
        <taxon>Magnoliopsida</taxon>
        <taxon>Liliopsida</taxon>
        <taxon>Acoraceae</taxon>
        <taxon>Acorus</taxon>
    </lineage>
</organism>
<evidence type="ECO:0000256" key="10">
    <source>
        <dbReference type="ARBA" id="ARBA00023283"/>
    </source>
</evidence>
<keyword evidence="4 17" id="KW-0349">Heme</keyword>
<feature type="disulfide bond" evidence="16">
    <location>
        <begin position="199"/>
        <end position="224"/>
    </location>
</feature>
<keyword evidence="5 14" id="KW-0479">Metal-binding</keyword>
<keyword evidence="10" id="KW-0873">Pyrrolidone carboxylic acid</keyword>
<feature type="binding site" evidence="14">
    <location>
        <position position="75"/>
    </location>
    <ligand>
        <name>Ca(2+)</name>
        <dbReference type="ChEBI" id="CHEBI:29108"/>
        <label>1</label>
    </ligand>
</feature>
<evidence type="ECO:0000256" key="16">
    <source>
        <dbReference type="PIRSR" id="PIRSR600823-5"/>
    </source>
</evidence>
<feature type="disulfide bond" evidence="16">
    <location>
        <begin position="73"/>
        <end position="78"/>
    </location>
</feature>
<dbReference type="InterPro" id="IPR019794">
    <property type="entry name" value="Peroxidases_AS"/>
</dbReference>
<keyword evidence="6 14" id="KW-0106">Calcium</keyword>
<evidence type="ECO:0000256" key="4">
    <source>
        <dbReference type="ARBA" id="ARBA00022617"/>
    </source>
</evidence>
<dbReference type="GO" id="GO:0020037">
    <property type="term" value="F:heme binding"/>
    <property type="evidence" value="ECO:0007669"/>
    <property type="project" value="UniProtKB-UniRule"/>
</dbReference>
<feature type="binding site" evidence="14">
    <location>
        <position position="237"/>
    </location>
    <ligand>
        <name>Ca(2+)</name>
        <dbReference type="ChEBI" id="CHEBI:29108"/>
        <label>2</label>
    </ligand>
</feature>
<feature type="binding site" evidence="14">
    <location>
        <position position="77"/>
    </location>
    <ligand>
        <name>Ca(2+)</name>
        <dbReference type="ChEBI" id="CHEBI:29108"/>
        <label>1</label>
    </ligand>
</feature>
<dbReference type="GO" id="GO:0005576">
    <property type="term" value="C:extracellular region"/>
    <property type="evidence" value="ECO:0007669"/>
    <property type="project" value="UniProtKB-SubCell"/>
</dbReference>
<sequence>MASSTNVPSFSSLSLFLITFLLAKPSPTWSLSTDFYKNSCPGALSAIKQTIDSALAKERRMGASLLRLHFHDCFVNGCDGSILLDNTSTIDSEKFANANNNSARGFNVVDDIKAAVDKVCGGPVVSCADILAVAARDSVVAVLLGRRDSRTANRMAANNDIPAPTMNLSALITSFKNVGLDSKDLVALGGGHTLGFARCTSFRDRAYNDTNIDPAFVKALRGSCPRRGGDNRLQSLDQTPAKFDVNYFKDLVGLKGLLHSDQQLFSGGLTDAIVKRYSDDYGAFAADFVKSMVRMGNISPLTGGQGEVRKNCRRIN</sequence>
<evidence type="ECO:0000256" key="5">
    <source>
        <dbReference type="ARBA" id="ARBA00022723"/>
    </source>
</evidence>
<name>A0AAV9ANB8_ACOGR</name>
<feature type="binding site" evidence="14">
    <location>
        <position position="239"/>
    </location>
    <ligand>
        <name>Ca(2+)</name>
        <dbReference type="ChEBI" id="CHEBI:29108"/>
        <label>2</label>
    </ligand>
</feature>
<feature type="binding site" evidence="14">
    <location>
        <position position="193"/>
    </location>
    <ligand>
        <name>Ca(2+)</name>
        <dbReference type="ChEBI" id="CHEBI:29108"/>
        <label>2</label>
    </ligand>
</feature>
<comment type="catalytic activity">
    <reaction evidence="1 17">
        <text>2 a phenolic donor + H2O2 = 2 a phenolic radical donor + 2 H2O</text>
        <dbReference type="Rhea" id="RHEA:56136"/>
        <dbReference type="ChEBI" id="CHEBI:15377"/>
        <dbReference type="ChEBI" id="CHEBI:16240"/>
        <dbReference type="ChEBI" id="CHEBI:139520"/>
        <dbReference type="ChEBI" id="CHEBI:139521"/>
        <dbReference type="EC" id="1.11.1.7"/>
    </reaction>
</comment>
<reference evidence="19" key="1">
    <citation type="journal article" date="2023" name="Nat. Commun.">
        <title>Diploid and tetraploid genomes of Acorus and the evolution of monocots.</title>
        <authorList>
            <person name="Ma L."/>
            <person name="Liu K.W."/>
            <person name="Li Z."/>
            <person name="Hsiao Y.Y."/>
            <person name="Qi Y."/>
            <person name="Fu T."/>
            <person name="Tang G.D."/>
            <person name="Zhang D."/>
            <person name="Sun W.H."/>
            <person name="Liu D.K."/>
            <person name="Li Y."/>
            <person name="Chen G.Z."/>
            <person name="Liu X.D."/>
            <person name="Liao X.Y."/>
            <person name="Jiang Y.T."/>
            <person name="Yu X."/>
            <person name="Hao Y."/>
            <person name="Huang J."/>
            <person name="Zhao X.W."/>
            <person name="Ke S."/>
            <person name="Chen Y.Y."/>
            <person name="Wu W.L."/>
            <person name="Hsu J.L."/>
            <person name="Lin Y.F."/>
            <person name="Huang M.D."/>
            <person name="Li C.Y."/>
            <person name="Huang L."/>
            <person name="Wang Z.W."/>
            <person name="Zhao X."/>
            <person name="Zhong W.Y."/>
            <person name="Peng D.H."/>
            <person name="Ahmad S."/>
            <person name="Lan S."/>
            <person name="Zhang J.S."/>
            <person name="Tsai W.C."/>
            <person name="Van de Peer Y."/>
            <person name="Liu Z.J."/>
        </authorList>
    </citation>
    <scope>NUCLEOTIDE SEQUENCE</scope>
    <source>
        <strain evidence="19">SCP</strain>
    </source>
</reference>
<dbReference type="Gene3D" id="1.10.420.10">
    <property type="entry name" value="Peroxidase, domain 2"/>
    <property type="match status" value="1"/>
</dbReference>
<keyword evidence="7 17" id="KW-0560">Oxidoreductase</keyword>
<evidence type="ECO:0000256" key="11">
    <source>
        <dbReference type="ARBA" id="ARBA00023324"/>
    </source>
</evidence>
<dbReference type="Proteomes" id="UP001179952">
    <property type="component" value="Unassembled WGS sequence"/>
</dbReference>
<keyword evidence="17" id="KW-0964">Secreted</keyword>
<dbReference type="EC" id="1.11.1.7" evidence="17"/>
<comment type="similarity">
    <text evidence="2">Belongs to the peroxidase family. Ascorbate peroxidase subfamily.</text>
</comment>
<dbReference type="PRINTS" id="PR00458">
    <property type="entry name" value="PEROXIDASE"/>
</dbReference>
<evidence type="ECO:0000256" key="2">
    <source>
        <dbReference type="ARBA" id="ARBA00006873"/>
    </source>
</evidence>
<dbReference type="CDD" id="cd00693">
    <property type="entry name" value="secretory_peroxidase"/>
    <property type="match status" value="1"/>
</dbReference>
<dbReference type="PROSITE" id="PS00435">
    <property type="entry name" value="PEROXIDASE_1"/>
    <property type="match status" value="1"/>
</dbReference>
<evidence type="ECO:0000256" key="15">
    <source>
        <dbReference type="PIRSR" id="PIRSR600823-4"/>
    </source>
</evidence>
<feature type="binding site" evidence="14">
    <location>
        <position position="72"/>
    </location>
    <ligand>
        <name>Ca(2+)</name>
        <dbReference type="ChEBI" id="CHEBI:29108"/>
        <label>1</label>
    </ligand>
</feature>
<dbReference type="SUPFAM" id="SSF48113">
    <property type="entry name" value="Heme-dependent peroxidases"/>
    <property type="match status" value="1"/>
</dbReference>
<keyword evidence="17" id="KW-0732">Signal</keyword>
<feature type="binding site" evidence="14">
    <location>
        <position position="81"/>
    </location>
    <ligand>
        <name>Ca(2+)</name>
        <dbReference type="ChEBI" id="CHEBI:29108"/>
        <label>1</label>
    </ligand>
</feature>
<feature type="binding site" evidence="14">
    <location>
        <position position="79"/>
    </location>
    <ligand>
        <name>Ca(2+)</name>
        <dbReference type="ChEBI" id="CHEBI:29108"/>
        <label>1</label>
    </ligand>
</feature>
<gene>
    <name evidence="19" type="ORF">QJS04_geneDACA017056</name>
</gene>
<dbReference type="GO" id="GO:0046872">
    <property type="term" value="F:metal ion binding"/>
    <property type="evidence" value="ECO:0007669"/>
    <property type="project" value="UniProtKB-UniRule"/>
</dbReference>
<dbReference type="Gene3D" id="1.10.520.10">
    <property type="match status" value="1"/>
</dbReference>
<accession>A0AAV9ANB8</accession>
<dbReference type="PANTHER" id="PTHR31388:SF126">
    <property type="entry name" value="PEROXIDASE"/>
    <property type="match status" value="1"/>
</dbReference>
<dbReference type="InterPro" id="IPR010255">
    <property type="entry name" value="Haem_peroxidase_sf"/>
</dbReference>
<comment type="cofactor">
    <cofactor evidence="14 17">
        <name>heme b</name>
        <dbReference type="ChEBI" id="CHEBI:60344"/>
    </cofactor>
    <text evidence="14 17">Binds 1 heme b (iron(II)-protoporphyrin IX) group per subunit.</text>
</comment>
<feature type="binding site" evidence="14">
    <location>
        <position position="93"/>
    </location>
    <ligand>
        <name>Ca(2+)</name>
        <dbReference type="ChEBI" id="CHEBI:29108"/>
        <label>1</label>
    </ligand>
</feature>
<evidence type="ECO:0000313" key="19">
    <source>
        <dbReference type="EMBL" id="KAK1265552.1"/>
    </source>
</evidence>
<evidence type="ECO:0000256" key="13">
    <source>
        <dbReference type="PIRSR" id="PIRSR600823-2"/>
    </source>
</evidence>
<comment type="function">
    <text evidence="17">Removal of H(2)O(2), oxidation of toxic reductants, biosynthesis and degradation of lignin, suberization, auxin catabolism, response to environmental stresses such as wounding, pathogen attack and oxidative stress.</text>
</comment>
<evidence type="ECO:0000256" key="9">
    <source>
        <dbReference type="ARBA" id="ARBA00023157"/>
    </source>
</evidence>
<dbReference type="EMBL" id="JAUJYN010000008">
    <property type="protein sequence ID" value="KAK1265552.1"/>
    <property type="molecule type" value="Genomic_DNA"/>
</dbReference>
<dbReference type="PRINTS" id="PR00461">
    <property type="entry name" value="PLPEROXIDASE"/>
</dbReference>